<dbReference type="Pfam" id="PF13665">
    <property type="entry name" value="Tox-PAAR-like"/>
    <property type="match status" value="1"/>
</dbReference>
<sequence>MSNVFANSLEISGKAVSAKVIAAFPDVCFTPPENPATPPGVPVPYPSFGMAGDTEKGTGTVKIGGETVNIKNKSDLSKTTGTEAGAAAKKGIITSKNTGKEYDNSWSNNVKFDGEPVIRFTDLATNNHSSPAANTPPWPIQCKVQPGWNATCEKVLLKMTVYDPNKCDTPDYEAHHVIDNSSFTRVGARSATKESFKSAANMGARAWKALRNLFQKPSAHPGSNYHEGDAPAICLKDSQTQGEEHRIAHDVSRAEAKKVAVDGKWTYKQARAAGVESVKQAAKLTDEEAECVGLVLDAYYKDKMDCTDSTQMRAAGRRPPGGSQFATGSGSSVPSSPCPP</sequence>
<dbReference type="EMBL" id="JAAKZG010000009">
    <property type="protein sequence ID" value="NGN43439.1"/>
    <property type="molecule type" value="Genomic_DNA"/>
</dbReference>
<feature type="compositionally biased region" description="Low complexity" evidence="1">
    <location>
        <begin position="328"/>
        <end position="340"/>
    </location>
</feature>
<dbReference type="AlphaFoldDB" id="A0A7C9RA28"/>
<gene>
    <name evidence="2" type="ORF">G6N74_20415</name>
</gene>
<comment type="caution">
    <text evidence="2">The sequence shown here is derived from an EMBL/GenBank/DDBJ whole genome shotgun (WGS) entry which is preliminary data.</text>
</comment>
<organism evidence="2 3">
    <name type="scientific">Mesorhizobium zhangyense</name>
    <dbReference type="NCBI Taxonomy" id="1776730"/>
    <lineage>
        <taxon>Bacteria</taxon>
        <taxon>Pseudomonadati</taxon>
        <taxon>Pseudomonadota</taxon>
        <taxon>Alphaproteobacteria</taxon>
        <taxon>Hyphomicrobiales</taxon>
        <taxon>Phyllobacteriaceae</taxon>
        <taxon>Mesorhizobium</taxon>
    </lineage>
</organism>
<evidence type="ECO:0000313" key="2">
    <source>
        <dbReference type="EMBL" id="NGN43439.1"/>
    </source>
</evidence>
<reference evidence="2 3" key="1">
    <citation type="submission" date="2020-02" db="EMBL/GenBank/DDBJ databases">
        <title>Genome sequence of the type strain CGMCC 1.15528 of Mesorhizobium zhangyense.</title>
        <authorList>
            <person name="Gao J."/>
            <person name="Sun J."/>
        </authorList>
    </citation>
    <scope>NUCLEOTIDE SEQUENCE [LARGE SCALE GENOMIC DNA]</scope>
    <source>
        <strain evidence="2 3">CGMCC 1.15528</strain>
    </source>
</reference>
<protein>
    <submittedName>
        <fullName evidence="2">DUF4150 domain-containing protein</fullName>
    </submittedName>
</protein>
<dbReference type="RefSeq" id="WP_165119860.1">
    <property type="nucleotide sequence ID" value="NZ_JAAKZG010000009.1"/>
</dbReference>
<dbReference type="Proteomes" id="UP000481252">
    <property type="component" value="Unassembled WGS sequence"/>
</dbReference>
<evidence type="ECO:0000313" key="3">
    <source>
        <dbReference type="Proteomes" id="UP000481252"/>
    </source>
</evidence>
<accession>A0A7C9RA28</accession>
<evidence type="ECO:0000256" key="1">
    <source>
        <dbReference type="SAM" id="MobiDB-lite"/>
    </source>
</evidence>
<feature type="region of interest" description="Disordered" evidence="1">
    <location>
        <begin position="310"/>
        <end position="340"/>
    </location>
</feature>
<keyword evidence="3" id="KW-1185">Reference proteome</keyword>
<name>A0A7C9RA28_9HYPH</name>
<proteinExistence type="predicted"/>